<keyword evidence="2" id="KW-1185">Reference proteome</keyword>
<evidence type="ECO:0000313" key="1">
    <source>
        <dbReference type="EMBL" id="RNF38406.1"/>
    </source>
</evidence>
<dbReference type="EMBL" id="RIAX01000015">
    <property type="protein sequence ID" value="RNF38406.1"/>
    <property type="molecule type" value="Genomic_DNA"/>
</dbReference>
<comment type="caution">
    <text evidence="1">The sequence shown here is derived from an EMBL/GenBank/DDBJ whole genome shotgun (WGS) entry which is preliminary data.</text>
</comment>
<evidence type="ECO:0000313" key="2">
    <source>
        <dbReference type="Proteomes" id="UP000275473"/>
    </source>
</evidence>
<gene>
    <name evidence="1" type="ORF">EEX84_14930</name>
</gene>
<protein>
    <submittedName>
        <fullName evidence="1">Uncharacterized protein</fullName>
    </submittedName>
</protein>
<dbReference type="AlphaFoldDB" id="A0A3M8P433"/>
<sequence length="61" mass="7252">MNKVNTTECRVIVVYAFSRYNTLFLLDKEKTFNQPQLIERLFLFVLLKITLVKKVSQTRAQ</sequence>
<name>A0A3M8P433_9BACL</name>
<reference evidence="1 2" key="1">
    <citation type="journal article" date="2018" name="Int. J. Syst. Evol. Microbiol.">
        <title>Planococcus salinus sp. nov., a moderately halophilic bacterium isolated from a saline-alkali soil.</title>
        <authorList>
            <person name="Gan L."/>
        </authorList>
    </citation>
    <scope>NUCLEOTIDE SEQUENCE [LARGE SCALE GENOMIC DNA]</scope>
    <source>
        <strain evidence="1 2">LCB217</strain>
    </source>
</reference>
<organism evidence="1 2">
    <name type="scientific">Planococcus salinus</name>
    <dbReference type="NCBI Taxonomy" id="1848460"/>
    <lineage>
        <taxon>Bacteria</taxon>
        <taxon>Bacillati</taxon>
        <taxon>Bacillota</taxon>
        <taxon>Bacilli</taxon>
        <taxon>Bacillales</taxon>
        <taxon>Caryophanaceae</taxon>
        <taxon>Planococcus</taxon>
    </lineage>
</organism>
<dbReference type="Proteomes" id="UP000275473">
    <property type="component" value="Unassembled WGS sequence"/>
</dbReference>
<proteinExistence type="predicted"/>
<accession>A0A3M8P433</accession>